<dbReference type="EC" id="1.1.1.38" evidence="9"/>
<dbReference type="InterPro" id="IPR036291">
    <property type="entry name" value="NAD(P)-bd_dom_sf"/>
</dbReference>
<dbReference type="Gene3D" id="3.40.50.10380">
    <property type="entry name" value="Malic enzyme, N-terminal domain"/>
    <property type="match status" value="1"/>
</dbReference>
<dbReference type="PIRSF" id="PIRSF000106">
    <property type="entry name" value="ME"/>
    <property type="match status" value="1"/>
</dbReference>
<sequence length="539" mass="57771">MNGWTRLNNAMTNKGTAFTAAERREYGLEGLLPTAIQTLAEQSEQAYQQFLKRSDAMSQHRFLMSLYDTNRVLFYYLVNHHVSEMLPIIYTPTIGDAVMQYNEDYTTPKDALFLSINDAPATIERIIKQRADLQPNVKMVVITDGEGVLGIGDWGINGVNISIGKLAVYTVAANVNPADVLPVVLDVGTNNEQLLANPFYLGNRHARIGGTIYDGFIENVVKAMTTTYPNVLLHWEDFGRANAARILAKYQPDYLTFNDDIQGTGIMVVAAALAASQAADIQLKEQRVLIFGGGTAGVGVATQLLDEMTRQSGSDQCKQQLHLFDREGLVLQSQPNLTTGQQLFAQDDANFSCDTGNLAAVIRAVKPTMLIGSSGVPGAFTQEVIEAMVAHCERPAIIPLSNPTRLSEATPADIIEWTKGQALVVTGSPFAPVTYNGQTYTIGQANNALLYPGLGLGAVAAQAQSVTMAMLSAAANAVADLVDASIPGASLLPNVADLKTASFAVAVAVVKQAIADGVSAVKLADAEAVVRAQMWQAQY</sequence>
<dbReference type="STRING" id="1265861.BCAMP_04572"/>
<organism evidence="9 10">
    <name type="scientific">Brochothrix campestris FSL F6-1037</name>
    <dbReference type="NCBI Taxonomy" id="1265861"/>
    <lineage>
        <taxon>Bacteria</taxon>
        <taxon>Bacillati</taxon>
        <taxon>Bacillota</taxon>
        <taxon>Bacilli</taxon>
        <taxon>Bacillales</taxon>
        <taxon>Listeriaceae</taxon>
        <taxon>Brochothrix</taxon>
    </lineage>
</organism>
<dbReference type="Gene3D" id="3.40.50.720">
    <property type="entry name" value="NAD(P)-binding Rossmann-like Domain"/>
    <property type="match status" value="1"/>
</dbReference>
<keyword evidence="10" id="KW-1185">Reference proteome</keyword>
<dbReference type="Pfam" id="PF03949">
    <property type="entry name" value="Malic_M"/>
    <property type="match status" value="1"/>
</dbReference>
<evidence type="ECO:0000259" key="8">
    <source>
        <dbReference type="SMART" id="SM01274"/>
    </source>
</evidence>
<dbReference type="SMART" id="SM01274">
    <property type="entry name" value="malic"/>
    <property type="match status" value="1"/>
</dbReference>
<keyword evidence="5 6" id="KW-0479">Metal-binding</keyword>
<dbReference type="SUPFAM" id="SSF51735">
    <property type="entry name" value="NAD(P)-binding Rossmann-fold domains"/>
    <property type="match status" value="1"/>
</dbReference>
<dbReference type="InterPro" id="IPR046346">
    <property type="entry name" value="Aminoacid_DH-like_N_sf"/>
</dbReference>
<feature type="binding site" evidence="4">
    <location>
        <position position="402"/>
    </location>
    <ligand>
        <name>(S)-malate</name>
        <dbReference type="ChEBI" id="CHEBI:15589"/>
    </ligand>
</feature>
<keyword evidence="9" id="KW-0560">Oxidoreductase</keyword>
<feature type="binding site" evidence="4">
    <location>
        <position position="446"/>
    </location>
    <ligand>
        <name>(S)-malate</name>
        <dbReference type="ChEBI" id="CHEBI:15589"/>
    </ligand>
</feature>
<dbReference type="PANTHER" id="PTHR23406">
    <property type="entry name" value="MALIC ENZYME-RELATED"/>
    <property type="match status" value="1"/>
</dbReference>
<protein>
    <submittedName>
        <fullName evidence="9">Malate dehydrogenase</fullName>
        <ecNumber evidence="9">1.1.1.38</ecNumber>
    </submittedName>
</protein>
<feature type="active site" description="Proton donor" evidence="3">
    <location>
        <position position="90"/>
    </location>
</feature>
<feature type="binding site" evidence="5">
    <location>
        <position position="237"/>
    </location>
    <ligand>
        <name>a divalent metal cation</name>
        <dbReference type="ChEBI" id="CHEBI:60240"/>
    </ligand>
</feature>
<dbReference type="GO" id="GO:0006108">
    <property type="term" value="P:malate metabolic process"/>
    <property type="evidence" value="ECO:0007669"/>
    <property type="project" value="TreeGrafter"/>
</dbReference>
<evidence type="ECO:0000256" key="2">
    <source>
        <dbReference type="ARBA" id="ARBA00023027"/>
    </source>
</evidence>
<comment type="cofactor">
    <cofactor evidence="5">
        <name>Mg(2+)</name>
        <dbReference type="ChEBI" id="CHEBI:18420"/>
    </cofactor>
    <cofactor evidence="5">
        <name>Mn(2+)</name>
        <dbReference type="ChEBI" id="CHEBI:29035"/>
    </cofactor>
    <text evidence="5">Divalent metal cations. Prefers magnesium or manganese.</text>
</comment>
<dbReference type="PATRIC" id="fig|1265861.3.peg.899"/>
<dbReference type="GO" id="GO:0051287">
    <property type="term" value="F:NAD binding"/>
    <property type="evidence" value="ECO:0007669"/>
    <property type="project" value="InterPro"/>
</dbReference>
<comment type="similarity">
    <text evidence="1 6">Belongs to the malic enzymes family.</text>
</comment>
<dbReference type="Pfam" id="PF00390">
    <property type="entry name" value="malic"/>
    <property type="match status" value="1"/>
</dbReference>
<evidence type="ECO:0000259" key="7">
    <source>
        <dbReference type="SMART" id="SM00919"/>
    </source>
</evidence>
<dbReference type="Proteomes" id="UP000019243">
    <property type="component" value="Unassembled WGS sequence"/>
</dbReference>
<dbReference type="InterPro" id="IPR001891">
    <property type="entry name" value="Malic_OxRdtase"/>
</dbReference>
<dbReference type="PANTHER" id="PTHR23406:SF34">
    <property type="entry name" value="NAD-DEPENDENT MALIC ENZYME, MITOCHONDRIAL"/>
    <property type="match status" value="1"/>
</dbReference>
<evidence type="ECO:0000256" key="3">
    <source>
        <dbReference type="PIRSR" id="PIRSR000106-1"/>
    </source>
</evidence>
<evidence type="ECO:0000256" key="5">
    <source>
        <dbReference type="PIRSR" id="PIRSR000106-3"/>
    </source>
</evidence>
<dbReference type="GO" id="GO:0046872">
    <property type="term" value="F:metal ion binding"/>
    <property type="evidence" value="ECO:0007669"/>
    <property type="project" value="UniProtKB-KW"/>
</dbReference>
<evidence type="ECO:0000256" key="6">
    <source>
        <dbReference type="RuleBase" id="RU003427"/>
    </source>
</evidence>
<dbReference type="AlphaFoldDB" id="W7D5S2"/>
<feature type="domain" description="Malic enzyme NAD-binding" evidence="7">
    <location>
        <begin position="261"/>
        <end position="514"/>
    </location>
</feature>
<feature type="binding site" evidence="5">
    <location>
        <position position="236"/>
    </location>
    <ligand>
        <name>a divalent metal cation</name>
        <dbReference type="ChEBI" id="CHEBI:60240"/>
    </ligand>
</feature>
<name>W7D5S2_9LIST</name>
<dbReference type="OrthoDB" id="3314528at2"/>
<dbReference type="PRINTS" id="PR00072">
    <property type="entry name" value="MALOXRDTASE"/>
</dbReference>
<accession>W7D5S2</accession>
<proteinExistence type="inferred from homology"/>
<evidence type="ECO:0000313" key="9">
    <source>
        <dbReference type="EMBL" id="EUJ40638.1"/>
    </source>
</evidence>
<comment type="caution">
    <text evidence="9">The sequence shown here is derived from an EMBL/GenBank/DDBJ whole genome shotgun (WGS) entry which is preliminary data.</text>
</comment>
<reference evidence="9 10" key="1">
    <citation type="submission" date="2012-12" db="EMBL/GenBank/DDBJ databases">
        <title>Novel taxa of Listeriaceae from agricultural environments in the United States.</title>
        <authorList>
            <person name="den Bakker H.C."/>
            <person name="Allred A."/>
            <person name="Warchocki S."/>
            <person name="Wright E.M."/>
            <person name="Burrell A."/>
            <person name="Nightingale K.K."/>
            <person name="Kephart D."/>
            <person name="Wiedmann M."/>
        </authorList>
    </citation>
    <scope>NUCLEOTIDE SEQUENCE [LARGE SCALE GENOMIC DNA]</scope>
    <source>
        <strain evidence="9 10">FSL F6-1037</strain>
    </source>
</reference>
<feature type="active site" description="Proton acceptor" evidence="3">
    <location>
        <position position="165"/>
    </location>
</feature>
<dbReference type="InterPro" id="IPR037062">
    <property type="entry name" value="Malic_N_dom_sf"/>
</dbReference>
<evidence type="ECO:0000313" key="10">
    <source>
        <dbReference type="Proteomes" id="UP000019243"/>
    </source>
</evidence>
<dbReference type="GO" id="GO:0016616">
    <property type="term" value="F:oxidoreductase activity, acting on the CH-OH group of donors, NAD or NADP as acceptor"/>
    <property type="evidence" value="ECO:0007669"/>
    <property type="project" value="InterPro"/>
</dbReference>
<evidence type="ECO:0000256" key="4">
    <source>
        <dbReference type="PIRSR" id="PIRSR000106-2"/>
    </source>
</evidence>
<dbReference type="EMBL" id="AODH01000016">
    <property type="protein sequence ID" value="EUJ40638.1"/>
    <property type="molecule type" value="Genomic_DNA"/>
</dbReference>
<evidence type="ECO:0000256" key="1">
    <source>
        <dbReference type="ARBA" id="ARBA00008785"/>
    </source>
</evidence>
<dbReference type="InterPro" id="IPR012301">
    <property type="entry name" value="Malic_N_dom"/>
</dbReference>
<keyword evidence="2" id="KW-0520">NAD</keyword>
<dbReference type="SMART" id="SM00919">
    <property type="entry name" value="Malic_M"/>
    <property type="match status" value="1"/>
</dbReference>
<dbReference type="InterPro" id="IPR012302">
    <property type="entry name" value="Malic_NAD-bd"/>
</dbReference>
<dbReference type="SUPFAM" id="SSF53223">
    <property type="entry name" value="Aminoacid dehydrogenase-like, N-terminal domain"/>
    <property type="match status" value="1"/>
</dbReference>
<feature type="binding site" evidence="5">
    <location>
        <position position="260"/>
    </location>
    <ligand>
        <name>a divalent metal cation</name>
        <dbReference type="ChEBI" id="CHEBI:60240"/>
    </ligand>
</feature>
<dbReference type="NCBIfam" id="NF010052">
    <property type="entry name" value="PRK13529.1"/>
    <property type="match status" value="1"/>
</dbReference>
<dbReference type="GO" id="GO:0005829">
    <property type="term" value="C:cytosol"/>
    <property type="evidence" value="ECO:0007669"/>
    <property type="project" value="TreeGrafter"/>
</dbReference>
<dbReference type="GO" id="GO:0004470">
    <property type="term" value="F:malic enzyme activity"/>
    <property type="evidence" value="ECO:0007669"/>
    <property type="project" value="InterPro"/>
</dbReference>
<feature type="domain" description="Malic enzyme N-terminal" evidence="8">
    <location>
        <begin position="67"/>
        <end position="251"/>
    </location>
</feature>
<gene>
    <name evidence="9" type="ORF">BCAMP_04572</name>
</gene>